<feature type="signal peptide" evidence="1">
    <location>
        <begin position="1"/>
        <end position="21"/>
    </location>
</feature>
<protein>
    <recommendedName>
        <fullName evidence="4">DUF3108 domain-containing protein</fullName>
    </recommendedName>
</protein>
<evidence type="ECO:0000256" key="1">
    <source>
        <dbReference type="SAM" id="SignalP"/>
    </source>
</evidence>
<gene>
    <name evidence="2" type="ORF">COV31_03260</name>
</gene>
<evidence type="ECO:0000313" key="2">
    <source>
        <dbReference type="EMBL" id="PIR41132.1"/>
    </source>
</evidence>
<name>A0A2H0R3N6_9BACT</name>
<dbReference type="EMBL" id="PCXO01000012">
    <property type="protein sequence ID" value="PIR41132.1"/>
    <property type="molecule type" value="Genomic_DNA"/>
</dbReference>
<organism evidence="2 3">
    <name type="scientific">Candidatus Yanofskybacteria bacterium CG10_big_fil_rev_8_21_14_0_10_46_23</name>
    <dbReference type="NCBI Taxonomy" id="1975098"/>
    <lineage>
        <taxon>Bacteria</taxon>
        <taxon>Candidatus Yanofskyibacteriota</taxon>
    </lineage>
</organism>
<feature type="chain" id="PRO_5013890525" description="DUF3108 domain-containing protein" evidence="1">
    <location>
        <begin position="22"/>
        <end position="349"/>
    </location>
</feature>
<dbReference type="Proteomes" id="UP000230232">
    <property type="component" value="Unassembled WGS sequence"/>
</dbReference>
<accession>A0A2H0R3N6</accession>
<keyword evidence="1" id="KW-0732">Signal</keyword>
<dbReference type="AlphaFoldDB" id="A0A2H0R3N6"/>
<evidence type="ECO:0000313" key="3">
    <source>
        <dbReference type="Proteomes" id="UP000230232"/>
    </source>
</evidence>
<reference evidence="2 3" key="1">
    <citation type="submission" date="2017-09" db="EMBL/GenBank/DDBJ databases">
        <title>Depth-based differentiation of microbial function through sediment-hosted aquifers and enrichment of novel symbionts in the deep terrestrial subsurface.</title>
        <authorList>
            <person name="Probst A.J."/>
            <person name="Ladd B."/>
            <person name="Jarett J.K."/>
            <person name="Geller-Mcgrath D.E."/>
            <person name="Sieber C.M."/>
            <person name="Emerson J.B."/>
            <person name="Anantharaman K."/>
            <person name="Thomas B.C."/>
            <person name="Malmstrom R."/>
            <person name="Stieglmeier M."/>
            <person name="Klingl A."/>
            <person name="Woyke T."/>
            <person name="Ryan C.M."/>
            <person name="Banfield J.F."/>
        </authorList>
    </citation>
    <scope>NUCLEOTIDE SEQUENCE [LARGE SCALE GENOMIC DNA]</scope>
    <source>
        <strain evidence="2">CG10_big_fil_rev_8_21_14_0_10_46_23</strain>
    </source>
</reference>
<comment type="caution">
    <text evidence="2">The sequence shown here is derived from an EMBL/GenBank/DDBJ whole genome shotgun (WGS) entry which is preliminary data.</text>
</comment>
<sequence length="349" mass="39388">MRKSLSVLVLFLFFSAAILVAEPPVADLQGRLGVTCSDWVVPETESFVFFQHSTTTTRSIVWTSTGQKVLKDKNFKLVSGDPNRIRADYNPQTGVVKLTRIEDWPGVVDVYWTRDGRYYPCQTDPVRVTIPAPRFFGENLDHQVMFFSSKRFIQNGDKIQMELVSRASLGNKPRKFWIALTGPTGETTRAEVWADPLNGGRRFEILQFRFQATDLPPGKYDVLLETEIQGERVGSVVELFFESFKYRDDFDGPRLDSGHYDPWTDCLIFTGRFPREDGNREVLIRIGREVFTSPIFNSAPAGFDDGASWVLLIPARKLAPGSYDVGIFFPGTGLTVSAVEVLKIQNPIP</sequence>
<evidence type="ECO:0008006" key="4">
    <source>
        <dbReference type="Google" id="ProtNLM"/>
    </source>
</evidence>
<proteinExistence type="predicted"/>